<sequence>MAAEAFAAPELVAMQGGQQGLQSLPLETYFYHKTTDKCDLLRIISRATRARVSGSLYRNRQFIETINLEIFADEYLCAILNITRANAGASTPLAPAQEPAGTPPHPGFSSLKALNVTIGALNDINSSLTVKDKILPDEALISLLENAPNLTSLTLYPEVLGSTKFVATLDTGLPHLETFILRRPNGANALQIPVNYVLPILQPLFSKPKLTTLELHFVMAYKRTLHSAVVTKAMKELAKNPRVKSAVTNMALPTAPFDLPSTFVNPIFKNCLPQLQVLNVPLIGDQAYSKFADTVRDHCPNVRELNLWNNSSGRDPRTMAEGVIRLIKACKDLRLYLGEGIRSPTMVDLIRTMKALRTFVVSARTSLNVKGAISVRWAHRHLRKLEWTIEVKDTTLSQVTSQKLHLDPEFNPGLPSVELTDEDLGYVAMRKFFKQLGELTELEDVYIKHAKHSEWNLNKDWTLGVGLGFLSGLVKLRRLRLDYGLEHIGQAEVEFMHKHWPNLREVIFHGEDVHVSRYRQRPYLVYTYHTYARPRREYNPFDQHLYCGLEGY</sequence>
<gene>
    <name evidence="1" type="ORF">BGZ70_005910</name>
</gene>
<keyword evidence="2" id="KW-1185">Reference proteome</keyword>
<dbReference type="SUPFAM" id="SSF52047">
    <property type="entry name" value="RNI-like"/>
    <property type="match status" value="1"/>
</dbReference>
<reference evidence="1" key="1">
    <citation type="journal article" date="2020" name="Fungal Divers.">
        <title>Resolving the Mortierellaceae phylogeny through synthesis of multi-gene phylogenetics and phylogenomics.</title>
        <authorList>
            <person name="Vandepol N."/>
            <person name="Liber J."/>
            <person name="Desiro A."/>
            <person name="Na H."/>
            <person name="Kennedy M."/>
            <person name="Barry K."/>
            <person name="Grigoriev I.V."/>
            <person name="Miller A.N."/>
            <person name="O'Donnell K."/>
            <person name="Stajich J.E."/>
            <person name="Bonito G."/>
        </authorList>
    </citation>
    <scope>NUCLEOTIDE SEQUENCE</scope>
    <source>
        <strain evidence="1">CK1249</strain>
    </source>
</reference>
<protein>
    <recommendedName>
        <fullName evidence="3">F-box domain-containing protein</fullName>
    </recommendedName>
</protein>
<evidence type="ECO:0008006" key="3">
    <source>
        <dbReference type="Google" id="ProtNLM"/>
    </source>
</evidence>
<dbReference type="Proteomes" id="UP000738359">
    <property type="component" value="Unassembled WGS sequence"/>
</dbReference>
<proteinExistence type="predicted"/>
<organism evidence="1 2">
    <name type="scientific">Mortierella alpina</name>
    <name type="common">Oleaginous fungus</name>
    <name type="synonym">Mortierella renispora</name>
    <dbReference type="NCBI Taxonomy" id="64518"/>
    <lineage>
        <taxon>Eukaryota</taxon>
        <taxon>Fungi</taxon>
        <taxon>Fungi incertae sedis</taxon>
        <taxon>Mucoromycota</taxon>
        <taxon>Mortierellomycotina</taxon>
        <taxon>Mortierellomycetes</taxon>
        <taxon>Mortierellales</taxon>
        <taxon>Mortierellaceae</taxon>
        <taxon>Mortierella</taxon>
    </lineage>
</organism>
<dbReference type="Gene3D" id="3.80.10.10">
    <property type="entry name" value="Ribonuclease Inhibitor"/>
    <property type="match status" value="1"/>
</dbReference>
<dbReference type="EMBL" id="JAAAHY010000321">
    <property type="protein sequence ID" value="KAF9964801.1"/>
    <property type="molecule type" value="Genomic_DNA"/>
</dbReference>
<dbReference type="AlphaFoldDB" id="A0A9P6J8E4"/>
<name>A0A9P6J8E4_MORAP</name>
<evidence type="ECO:0000313" key="1">
    <source>
        <dbReference type="EMBL" id="KAF9964801.1"/>
    </source>
</evidence>
<accession>A0A9P6J8E4</accession>
<comment type="caution">
    <text evidence="1">The sequence shown here is derived from an EMBL/GenBank/DDBJ whole genome shotgun (WGS) entry which is preliminary data.</text>
</comment>
<evidence type="ECO:0000313" key="2">
    <source>
        <dbReference type="Proteomes" id="UP000738359"/>
    </source>
</evidence>
<dbReference type="InterPro" id="IPR032675">
    <property type="entry name" value="LRR_dom_sf"/>
</dbReference>
<dbReference type="OrthoDB" id="2404306at2759"/>